<keyword evidence="5" id="KW-1185">Reference proteome</keyword>
<organism evidence="4 5">
    <name type="scientific">Roseibium sediminicola</name>
    <dbReference type="NCBI Taxonomy" id="2933272"/>
    <lineage>
        <taxon>Bacteria</taxon>
        <taxon>Pseudomonadati</taxon>
        <taxon>Pseudomonadota</taxon>
        <taxon>Alphaproteobacteria</taxon>
        <taxon>Hyphomicrobiales</taxon>
        <taxon>Stappiaceae</taxon>
        <taxon>Roseibium</taxon>
    </lineage>
</organism>
<dbReference type="InterPro" id="IPR036457">
    <property type="entry name" value="PPM-type-like_dom_sf"/>
</dbReference>
<keyword evidence="2" id="KW-1133">Transmembrane helix</keyword>
<keyword evidence="2" id="KW-0472">Membrane</keyword>
<proteinExistence type="predicted"/>
<dbReference type="InterPro" id="IPR052016">
    <property type="entry name" value="Bact_Sigma-Reg"/>
</dbReference>
<accession>A0ABT0GSY3</accession>
<name>A0ABT0GSY3_9HYPH</name>
<feature type="domain" description="PPM-type phosphatase" evidence="3">
    <location>
        <begin position="238"/>
        <end position="469"/>
    </location>
</feature>
<protein>
    <submittedName>
        <fullName evidence="4">Serine/threonine-protein phosphatase</fullName>
    </submittedName>
</protein>
<feature type="transmembrane region" description="Helical" evidence="2">
    <location>
        <begin position="159"/>
        <end position="180"/>
    </location>
</feature>
<evidence type="ECO:0000256" key="1">
    <source>
        <dbReference type="ARBA" id="ARBA00022801"/>
    </source>
</evidence>
<reference evidence="4" key="1">
    <citation type="submission" date="2022-04" db="EMBL/GenBank/DDBJ databases">
        <title>Roseibium sp. CAU 1639 isolated from mud.</title>
        <authorList>
            <person name="Kim W."/>
        </authorList>
    </citation>
    <scope>NUCLEOTIDE SEQUENCE</scope>
    <source>
        <strain evidence="4">CAU 1639</strain>
    </source>
</reference>
<dbReference type="RefSeq" id="WP_248152583.1">
    <property type="nucleotide sequence ID" value="NZ_JALNMJ010000003.1"/>
</dbReference>
<comment type="caution">
    <text evidence="4">The sequence shown here is derived from an EMBL/GenBank/DDBJ whole genome shotgun (WGS) entry which is preliminary data.</text>
</comment>
<evidence type="ECO:0000313" key="4">
    <source>
        <dbReference type="EMBL" id="MCK7611908.1"/>
    </source>
</evidence>
<evidence type="ECO:0000256" key="2">
    <source>
        <dbReference type="SAM" id="Phobius"/>
    </source>
</evidence>
<dbReference type="SMART" id="SM00331">
    <property type="entry name" value="PP2C_SIG"/>
    <property type="match status" value="1"/>
</dbReference>
<keyword evidence="1" id="KW-0378">Hydrolase</keyword>
<gene>
    <name evidence="4" type="ORF">M0H32_07030</name>
</gene>
<dbReference type="PANTHER" id="PTHR43156">
    <property type="entry name" value="STAGE II SPORULATION PROTEIN E-RELATED"/>
    <property type="match status" value="1"/>
</dbReference>
<dbReference type="PANTHER" id="PTHR43156:SF9">
    <property type="entry name" value="HAMP DOMAIN-CONTAINING PROTEIN"/>
    <property type="match status" value="1"/>
</dbReference>
<dbReference type="EMBL" id="JALNMJ010000003">
    <property type="protein sequence ID" value="MCK7611908.1"/>
    <property type="molecule type" value="Genomic_DNA"/>
</dbReference>
<dbReference type="SUPFAM" id="SSF81606">
    <property type="entry name" value="PP2C-like"/>
    <property type="match status" value="1"/>
</dbReference>
<dbReference type="Proteomes" id="UP001431221">
    <property type="component" value="Unassembled WGS sequence"/>
</dbReference>
<dbReference type="Gene3D" id="3.60.40.10">
    <property type="entry name" value="PPM-type phosphatase domain"/>
    <property type="match status" value="1"/>
</dbReference>
<keyword evidence="2" id="KW-0812">Transmembrane</keyword>
<evidence type="ECO:0000313" key="5">
    <source>
        <dbReference type="Proteomes" id="UP001431221"/>
    </source>
</evidence>
<dbReference type="Pfam" id="PF07228">
    <property type="entry name" value="SpoIIE"/>
    <property type="match status" value="1"/>
</dbReference>
<sequence length="481" mass="53375">MDEAKIANLLQLLSQRIAMAALDNEEFSRASTYGSRILVISCADHMERAQAALLSGNRKKMQQVISDGLSCRLGKPDYPAPTDIKSDIAAILFEGETSQQLILSDFLHLARRVGAAQTLSPADRERFARLAFRELPVKFDAAARTFQANATQSLAWMEWFGLAAWVGMLALVGLVVVLVFSRLNTSMKARESEYDQSIARYHAQKQAMQEVNEQLFQSMYYARNIQKGILPDLSELRDTMADIALIWQPMQVVSGDYVWGCRKGNNSIFFIADCTGHGVPGALLTMVVASVFEKLLEDNSFKDPEYTLLTLDRTVRRRLGQDKPSDGFQDTASDDGFVAALAIYNHETRILRYAGAGIPLIVSNAEGFNKVAPDKAALGYRSLPGPSRIAVHALEVRPGDTFYLATDGITDHVGGHPKRTFGRKRLYEVLSRVGDEDLDSQLTHLQDRLTEFRGLEAVRDDYTILAFTPVAGEMLVRNAAE</sequence>
<dbReference type="InterPro" id="IPR001932">
    <property type="entry name" value="PPM-type_phosphatase-like_dom"/>
</dbReference>
<evidence type="ECO:0000259" key="3">
    <source>
        <dbReference type="SMART" id="SM00331"/>
    </source>
</evidence>